<organism evidence="3 4">
    <name type="scientific">Candidatus Uhrbacteria bacterium GW2011_GWA2_53_10</name>
    <dbReference type="NCBI Taxonomy" id="1618980"/>
    <lineage>
        <taxon>Bacteria</taxon>
        <taxon>Candidatus Uhriibacteriota</taxon>
    </lineage>
</organism>
<name>A0A0G1XMT9_9BACT</name>
<dbReference type="Proteomes" id="UP000034711">
    <property type="component" value="Unassembled WGS sequence"/>
</dbReference>
<dbReference type="EMBL" id="LCRI01000030">
    <property type="protein sequence ID" value="KKW32246.1"/>
    <property type="molecule type" value="Genomic_DNA"/>
</dbReference>
<protein>
    <submittedName>
        <fullName evidence="3">Uncharacterized protein</fullName>
    </submittedName>
</protein>
<comment type="caution">
    <text evidence="3">The sequence shown here is derived from an EMBL/GenBank/DDBJ whole genome shotgun (WGS) entry which is preliminary data.</text>
</comment>
<feature type="chain" id="PRO_5002540779" evidence="2">
    <location>
        <begin position="22"/>
        <end position="320"/>
    </location>
</feature>
<dbReference type="AlphaFoldDB" id="A0A0G1XMT9"/>
<accession>A0A0G1XMT9</accession>
<evidence type="ECO:0000256" key="1">
    <source>
        <dbReference type="SAM" id="MobiDB-lite"/>
    </source>
</evidence>
<feature type="signal peptide" evidence="2">
    <location>
        <begin position="1"/>
        <end position="21"/>
    </location>
</feature>
<feature type="compositionally biased region" description="Pro residues" evidence="1">
    <location>
        <begin position="154"/>
        <end position="168"/>
    </location>
</feature>
<sequence length="320" mass="34867">MRYLTSVLLLSLIFTRSVLHAQTSDPYADALVYASNQVYQPSLAVGAPDGSFLTFFSKDATLTLDMGEGEEGTGDLFLYVELLNFGARYVVDFLDAQQNVLIWHGDIFPIMTPKITVPYSASTPYRYVRIRSDASSAQWKLDAVEAAHYASATPPAPEPEPEPEPQPAPSIVQGDVIKLADDGNHATTHDAAVYAVGADGKRHAFPNETAYFSWYASYAGIKIVSAETMASYPLGANVTMRPGTHLVKITTDPKTYAIESGGLLRWITSEQIAQNLYGTNWMSKVVDVPDVFFKNYTMGDDVTLLNAGVLITTPTGTSPF</sequence>
<proteinExistence type="predicted"/>
<gene>
    <name evidence="3" type="ORF">UY77_C0030G0001</name>
</gene>
<reference evidence="3 4" key="1">
    <citation type="journal article" date="2015" name="Nature">
        <title>rRNA introns, odd ribosomes, and small enigmatic genomes across a large radiation of phyla.</title>
        <authorList>
            <person name="Brown C.T."/>
            <person name="Hug L.A."/>
            <person name="Thomas B.C."/>
            <person name="Sharon I."/>
            <person name="Castelle C.J."/>
            <person name="Singh A."/>
            <person name="Wilkins M.J."/>
            <person name="Williams K.H."/>
            <person name="Banfield J.F."/>
        </authorList>
    </citation>
    <scope>NUCLEOTIDE SEQUENCE [LARGE SCALE GENOMIC DNA]</scope>
</reference>
<evidence type="ECO:0000313" key="3">
    <source>
        <dbReference type="EMBL" id="KKW32246.1"/>
    </source>
</evidence>
<keyword evidence="2" id="KW-0732">Signal</keyword>
<feature type="region of interest" description="Disordered" evidence="1">
    <location>
        <begin position="150"/>
        <end position="170"/>
    </location>
</feature>
<evidence type="ECO:0000313" key="4">
    <source>
        <dbReference type="Proteomes" id="UP000034711"/>
    </source>
</evidence>
<evidence type="ECO:0000256" key="2">
    <source>
        <dbReference type="SAM" id="SignalP"/>
    </source>
</evidence>